<dbReference type="InterPro" id="IPR000572">
    <property type="entry name" value="OxRdtase_Mopterin-bd_dom"/>
</dbReference>
<protein>
    <recommendedName>
        <fullName evidence="1">Oxidoreductase molybdopterin-binding domain-containing protein</fullName>
    </recommendedName>
</protein>
<dbReference type="SUPFAM" id="SSF56524">
    <property type="entry name" value="Oxidoreductase molybdopterin-binding domain"/>
    <property type="match status" value="1"/>
</dbReference>
<evidence type="ECO:0000313" key="2">
    <source>
        <dbReference type="EMBL" id="RFA35198.1"/>
    </source>
</evidence>
<dbReference type="GO" id="GO:0008482">
    <property type="term" value="F:sulfite oxidase activity"/>
    <property type="evidence" value="ECO:0007669"/>
    <property type="project" value="TreeGrafter"/>
</dbReference>
<dbReference type="InterPro" id="IPR036374">
    <property type="entry name" value="OxRdtase_Mopterin-bd_sf"/>
</dbReference>
<dbReference type="GO" id="GO:0006790">
    <property type="term" value="P:sulfur compound metabolic process"/>
    <property type="evidence" value="ECO:0007669"/>
    <property type="project" value="TreeGrafter"/>
</dbReference>
<dbReference type="Proteomes" id="UP000256763">
    <property type="component" value="Unassembled WGS sequence"/>
</dbReference>
<evidence type="ECO:0000259" key="1">
    <source>
        <dbReference type="Pfam" id="PF00174"/>
    </source>
</evidence>
<dbReference type="GO" id="GO:0020037">
    <property type="term" value="F:heme binding"/>
    <property type="evidence" value="ECO:0007669"/>
    <property type="project" value="TreeGrafter"/>
</dbReference>
<organism evidence="2 3">
    <name type="scientific">Alkalilimnicola ehrlichii</name>
    <dbReference type="NCBI Taxonomy" id="351052"/>
    <lineage>
        <taxon>Bacteria</taxon>
        <taxon>Pseudomonadati</taxon>
        <taxon>Pseudomonadota</taxon>
        <taxon>Gammaproteobacteria</taxon>
        <taxon>Chromatiales</taxon>
        <taxon>Ectothiorhodospiraceae</taxon>
        <taxon>Alkalilimnicola</taxon>
    </lineage>
</organism>
<gene>
    <name evidence="2" type="ORF">CAL65_13425</name>
</gene>
<feature type="domain" description="Oxidoreductase molybdopterin-binding" evidence="1">
    <location>
        <begin position="84"/>
        <end position="215"/>
    </location>
</feature>
<proteinExistence type="predicted"/>
<dbReference type="PANTHER" id="PTHR19372:SF7">
    <property type="entry name" value="SULFITE OXIDASE, MITOCHONDRIAL"/>
    <property type="match status" value="1"/>
</dbReference>
<comment type="caution">
    <text evidence="2">The sequence shown here is derived from an EMBL/GenBank/DDBJ whole genome shotgun (WGS) entry which is preliminary data.</text>
</comment>
<name>A0A3E0WQU1_9GAMM</name>
<keyword evidence="3" id="KW-1185">Reference proteome</keyword>
<evidence type="ECO:0000313" key="3">
    <source>
        <dbReference type="Proteomes" id="UP000256763"/>
    </source>
</evidence>
<dbReference type="Pfam" id="PF00174">
    <property type="entry name" value="Oxidored_molyb"/>
    <property type="match status" value="1"/>
</dbReference>
<dbReference type="GO" id="GO:0043546">
    <property type="term" value="F:molybdopterin cofactor binding"/>
    <property type="evidence" value="ECO:0007669"/>
    <property type="project" value="TreeGrafter"/>
</dbReference>
<dbReference type="PANTHER" id="PTHR19372">
    <property type="entry name" value="SULFITE REDUCTASE"/>
    <property type="match status" value="1"/>
</dbReference>
<dbReference type="EMBL" id="NFZW01000013">
    <property type="protein sequence ID" value="RFA35198.1"/>
    <property type="molecule type" value="Genomic_DNA"/>
</dbReference>
<accession>A0A3E0WQU1</accession>
<dbReference type="Gene3D" id="3.90.420.10">
    <property type="entry name" value="Oxidoreductase, molybdopterin-binding domain"/>
    <property type="match status" value="1"/>
</dbReference>
<reference evidence="3" key="1">
    <citation type="submission" date="2017-05" db="EMBL/GenBank/DDBJ databases">
        <authorList>
            <person name="Sharma S."/>
            <person name="Sidhu C."/>
            <person name="Pinnaka A.K."/>
        </authorList>
    </citation>
    <scope>NUCLEOTIDE SEQUENCE [LARGE SCALE GENOMIC DNA]</scope>
    <source>
        <strain evidence="3">AK93</strain>
    </source>
</reference>
<sequence length="228" mass="24795">MAAALGMLPGERVLAGDELRKPTWMTTLGGADIAYGSPSPHETAVQRRQQPVTPQTAGFSIWHSPLQHQRGIITPSGLHFAVHHNGIPDIGPERHQLLIHGLVERPLKFDLERLARYPMVSRIHFLECAGNTAPNALSPTAMKADCQELFGQLSGSEWTGVPLSYLLREAGVKPAAKWVICEGADGGSHSRSLPLAKLLDDAMVALYQNGERLRKRCTRCACPSARLG</sequence>
<dbReference type="AlphaFoldDB" id="A0A3E0WQU1"/>